<feature type="domain" description="HNH endonuclease 5" evidence="1">
    <location>
        <begin position="12"/>
        <end position="55"/>
    </location>
</feature>
<evidence type="ECO:0000313" key="2">
    <source>
        <dbReference type="EMBL" id="PJZ68029.1"/>
    </source>
</evidence>
<comment type="caution">
    <text evidence="3">The sequence shown here is derived from an EMBL/GenBank/DDBJ whole genome shotgun (WGS) entry which is preliminary data.</text>
</comment>
<sequence>MVNYCYLPGDEHSHDSSYEHIFPESIGGRLKVRGLLCAKHNNIFGYTIDSGLEKALRPYCVLLGLTQLAGHDPKYFELEVGERKIRIDSNGGKRISQPKFEKRLDPITGKTEIKIEAPDDEYLEVLLKQFAKKNPKLNIDVNQVEKLKIELDTKEYQPKIEIPFNNKNVYRSIYKTLVNYWIAKGQSVEYIYSLISALIDISPILTAPYYGTEILNGKVGPTIANSLVIVGSQKHKRLIGYVELLDAFRFIIQINSEYLGPDIELSLFENVLSDEVLDNLTVNSEALFTFEHYNQSIKQPDSNVFKGNFDRLYFNIVKISEFNGILNSALDAAAAEYANTNDRKKYFDTLSSHLTESFVRKLFEGDTPAEATVD</sequence>
<reference evidence="4 5" key="1">
    <citation type="submission" date="2017-07" db="EMBL/GenBank/DDBJ databases">
        <title>Leptospira spp. isolated from tropical soils.</title>
        <authorList>
            <person name="Thibeaux R."/>
            <person name="Iraola G."/>
            <person name="Ferres I."/>
            <person name="Bierque E."/>
            <person name="Girault D."/>
            <person name="Soupe-Gilbert M.-E."/>
            <person name="Picardeau M."/>
            <person name="Goarant C."/>
        </authorList>
    </citation>
    <scope>NUCLEOTIDE SEQUENCE [LARGE SCALE GENOMIC DNA]</scope>
    <source>
        <strain evidence="3 5">FH1-B-B1</strain>
        <strain evidence="2 4">FH1-B-C1</strain>
    </source>
</reference>
<dbReference type="AlphaFoldDB" id="A0A2M9ZI34"/>
<gene>
    <name evidence="2" type="ORF">CH360_18285</name>
    <name evidence="3" type="ORF">CH373_18205</name>
</gene>
<accession>A0A2M9ZI34</accession>
<protein>
    <recommendedName>
        <fullName evidence="1">HNH endonuclease 5 domain-containing protein</fullName>
    </recommendedName>
</protein>
<name>A0A2M9ZI34_9LEPT</name>
<dbReference type="Proteomes" id="UP000231990">
    <property type="component" value="Unassembled WGS sequence"/>
</dbReference>
<evidence type="ECO:0000313" key="4">
    <source>
        <dbReference type="Proteomes" id="UP000231962"/>
    </source>
</evidence>
<proteinExistence type="predicted"/>
<dbReference type="Proteomes" id="UP000231962">
    <property type="component" value="Unassembled WGS sequence"/>
</dbReference>
<evidence type="ECO:0000259" key="1">
    <source>
        <dbReference type="Pfam" id="PF14279"/>
    </source>
</evidence>
<evidence type="ECO:0000313" key="5">
    <source>
        <dbReference type="Proteomes" id="UP000231990"/>
    </source>
</evidence>
<dbReference type="OrthoDB" id="346241at2"/>
<dbReference type="Pfam" id="PF14279">
    <property type="entry name" value="HNH_5"/>
    <property type="match status" value="1"/>
</dbReference>
<dbReference type="EMBL" id="NPDY01000040">
    <property type="protein sequence ID" value="PJZ68029.1"/>
    <property type="molecule type" value="Genomic_DNA"/>
</dbReference>
<keyword evidence="4" id="KW-1185">Reference proteome</keyword>
<dbReference type="RefSeq" id="WP_100715546.1">
    <property type="nucleotide sequence ID" value="NZ_NPDY01000040.1"/>
</dbReference>
<organism evidence="3 5">
    <name type="scientific">Leptospira perolatii</name>
    <dbReference type="NCBI Taxonomy" id="2023191"/>
    <lineage>
        <taxon>Bacteria</taxon>
        <taxon>Pseudomonadati</taxon>
        <taxon>Spirochaetota</taxon>
        <taxon>Spirochaetia</taxon>
        <taxon>Leptospirales</taxon>
        <taxon>Leptospiraceae</taxon>
        <taxon>Leptospira</taxon>
    </lineage>
</organism>
<dbReference type="EMBL" id="NPDZ01000024">
    <property type="protein sequence ID" value="PJZ71692.1"/>
    <property type="molecule type" value="Genomic_DNA"/>
</dbReference>
<evidence type="ECO:0000313" key="3">
    <source>
        <dbReference type="EMBL" id="PJZ71692.1"/>
    </source>
</evidence>
<dbReference type="InterPro" id="IPR029471">
    <property type="entry name" value="HNH_5"/>
</dbReference>